<proteinExistence type="inferred from homology"/>
<accession>A0ABP9RQ11</accession>
<comment type="catalytic activity">
    <reaction evidence="3">
        <text>adenosylcob(III)inamide + GTP = adenosylcob(III)inamide phosphate + GDP + H(+)</text>
        <dbReference type="Rhea" id="RHEA:15765"/>
        <dbReference type="ChEBI" id="CHEBI:2480"/>
        <dbReference type="ChEBI" id="CHEBI:15378"/>
        <dbReference type="ChEBI" id="CHEBI:37565"/>
        <dbReference type="ChEBI" id="CHEBI:58189"/>
        <dbReference type="ChEBI" id="CHEBI:58502"/>
        <dbReference type="EC" id="2.7.1.156"/>
    </reaction>
</comment>
<evidence type="ECO:0000313" key="19">
    <source>
        <dbReference type="EMBL" id="GAA5184121.1"/>
    </source>
</evidence>
<evidence type="ECO:0000256" key="6">
    <source>
        <dbReference type="ARBA" id="ARBA00005159"/>
    </source>
</evidence>
<keyword evidence="14" id="KW-0067">ATP-binding</keyword>
<feature type="region of interest" description="Disordered" evidence="18">
    <location>
        <begin position="251"/>
        <end position="293"/>
    </location>
</feature>
<comment type="caution">
    <text evidence="19">The sequence shown here is derived from an EMBL/GenBank/DDBJ whole genome shotgun (WGS) entry which is preliminary data.</text>
</comment>
<dbReference type="Gene3D" id="3.40.50.300">
    <property type="entry name" value="P-loop containing nucleotide triphosphate hydrolases"/>
    <property type="match status" value="1"/>
</dbReference>
<dbReference type="EMBL" id="BAABJQ010000006">
    <property type="protein sequence ID" value="GAA5184121.1"/>
    <property type="molecule type" value="Genomic_DNA"/>
</dbReference>
<evidence type="ECO:0000256" key="11">
    <source>
        <dbReference type="ARBA" id="ARBA00022679"/>
    </source>
</evidence>
<evidence type="ECO:0000256" key="14">
    <source>
        <dbReference type="ARBA" id="ARBA00022840"/>
    </source>
</evidence>
<dbReference type="InterPro" id="IPR003203">
    <property type="entry name" value="CobU/CobP"/>
</dbReference>
<comment type="pathway">
    <text evidence="5">Cofactor biosynthesis; adenosylcobalamin biosynthesis; adenosylcobalamin from cob(II)yrinate a,c-diamide: step 6/7.</text>
</comment>
<dbReference type="InterPro" id="IPR036087">
    <property type="entry name" value="Nict_dMeBzImd_PRibTrfase_sf"/>
</dbReference>
<dbReference type="SUPFAM" id="SSF52733">
    <property type="entry name" value="Nicotinate mononucleotide:5,6-dimethylbenzimidazole phosphoribosyltransferase (CobT)"/>
    <property type="match status" value="1"/>
</dbReference>
<evidence type="ECO:0000256" key="4">
    <source>
        <dbReference type="ARBA" id="ARBA00003889"/>
    </source>
</evidence>
<comment type="catalytic activity">
    <reaction evidence="1">
        <text>adenosylcob(III)inamide + ATP = adenosylcob(III)inamide phosphate + ADP + H(+)</text>
        <dbReference type="Rhea" id="RHEA:15769"/>
        <dbReference type="ChEBI" id="CHEBI:2480"/>
        <dbReference type="ChEBI" id="CHEBI:15378"/>
        <dbReference type="ChEBI" id="CHEBI:30616"/>
        <dbReference type="ChEBI" id="CHEBI:58502"/>
        <dbReference type="ChEBI" id="CHEBI:456216"/>
        <dbReference type="EC" id="2.7.1.156"/>
    </reaction>
</comment>
<comment type="pathway">
    <text evidence="6">Cofactor biosynthesis; adenosylcobalamin biosynthesis; adenosylcobalamin from cob(II)yrinate a,c-diamide: step 5/7.</text>
</comment>
<comment type="similarity">
    <text evidence="7">Belongs to the CobU/CobP family.</text>
</comment>
<evidence type="ECO:0000256" key="15">
    <source>
        <dbReference type="ARBA" id="ARBA00023134"/>
    </source>
</evidence>
<dbReference type="PANTHER" id="PTHR34848">
    <property type="match status" value="1"/>
</dbReference>
<dbReference type="SUPFAM" id="SSF52540">
    <property type="entry name" value="P-loop containing nucleoside triphosphate hydrolases"/>
    <property type="match status" value="1"/>
</dbReference>
<dbReference type="RefSeq" id="WP_345629072.1">
    <property type="nucleotide sequence ID" value="NZ_BAABJQ010000006.1"/>
</dbReference>
<evidence type="ECO:0000256" key="18">
    <source>
        <dbReference type="SAM" id="MobiDB-lite"/>
    </source>
</evidence>
<evidence type="ECO:0000256" key="12">
    <source>
        <dbReference type="ARBA" id="ARBA00022741"/>
    </source>
</evidence>
<reference evidence="20" key="1">
    <citation type="journal article" date="2019" name="Int. J. Syst. Evol. Microbiol.">
        <title>The Global Catalogue of Microorganisms (GCM) 10K type strain sequencing project: providing services to taxonomists for standard genome sequencing and annotation.</title>
        <authorList>
            <consortium name="The Broad Institute Genomics Platform"/>
            <consortium name="The Broad Institute Genome Sequencing Center for Infectious Disease"/>
            <person name="Wu L."/>
            <person name="Ma J."/>
        </authorList>
    </citation>
    <scope>NUCLEOTIDE SEQUENCE [LARGE SCALE GENOMIC DNA]</scope>
    <source>
        <strain evidence="20">JCM 18304</strain>
    </source>
</reference>
<keyword evidence="12" id="KW-0547">Nucleotide-binding</keyword>
<organism evidence="19 20">
    <name type="scientific">Rugosimonospora acidiphila</name>
    <dbReference type="NCBI Taxonomy" id="556531"/>
    <lineage>
        <taxon>Bacteria</taxon>
        <taxon>Bacillati</taxon>
        <taxon>Actinomycetota</taxon>
        <taxon>Actinomycetes</taxon>
        <taxon>Micromonosporales</taxon>
        <taxon>Micromonosporaceae</taxon>
        <taxon>Rugosimonospora</taxon>
    </lineage>
</organism>
<name>A0ABP9RQ11_9ACTN</name>
<evidence type="ECO:0000256" key="7">
    <source>
        <dbReference type="ARBA" id="ARBA00007490"/>
    </source>
</evidence>
<sequence>MSLDGYHSILVLGGIRSGKSEFAESLVNDAAQVRYVATATPVADDPEWAARLDAHRLRRPASWATEEIGASPARLADLLTEAKPDQTLLIDDLGGWLTTVLEEGGWVAGTDREPVANLVAAVTGCAARVVIVSPEVGMSVVAATESGRLFADAVGTANRMLAEVCDAVALVVAGQPSWFKPAQAAPAVPAGPVPFVQAPPPVMPPVPEPAVIEPAVAEPVVAESGVIEPAVTESTVIESTVIEPAVTEPAEPLTAPLAPGGPAEPAVPEPAAVDATSGEPVTPPATEPEEELPSEALSGSILRLKVLPQGVIVEPEDALPLPDEVAANAAEERIDSLGIAGPALGNLARAVTFAAGAQGAQTPRPFGSVRVLLLHGDHAGGVAAGDDAAALANRVGLAREGGGPLGLLATRLGARLDVIDLGGADRMVARPIESGAALAPEWVDAALRRGLELADAAIDEGADLLVLAAAGAGQQAAASAVVAANGTTELVALLPRVYQPGGKVDDDAWMVRCGAIRDALRGLRGKSRDARSVLSALAGEDIAVAAGVLVGASARRVPVMIDGPVGIAAAVTARDISAVTRHWALLAEHGDHPTVKAGADLLGITPLLDLRFGLGEGAAALAALPLIQSTLSIVDSV</sequence>
<evidence type="ECO:0000256" key="1">
    <source>
        <dbReference type="ARBA" id="ARBA00000312"/>
    </source>
</evidence>
<evidence type="ECO:0000256" key="2">
    <source>
        <dbReference type="ARBA" id="ARBA00000711"/>
    </source>
</evidence>
<dbReference type="CDD" id="cd00544">
    <property type="entry name" value="CobU"/>
    <property type="match status" value="1"/>
</dbReference>
<dbReference type="EC" id="2.7.1.156" evidence="8"/>
<keyword evidence="10" id="KW-0169">Cobalamin biosynthesis</keyword>
<dbReference type="Pfam" id="PF02283">
    <property type="entry name" value="CobU"/>
    <property type="match status" value="1"/>
</dbReference>
<keyword evidence="20" id="KW-1185">Reference proteome</keyword>
<comment type="catalytic activity">
    <reaction evidence="2">
        <text>adenosylcob(III)inamide phosphate + GTP + H(+) = adenosylcob(III)inamide-GDP + diphosphate</text>
        <dbReference type="Rhea" id="RHEA:22712"/>
        <dbReference type="ChEBI" id="CHEBI:15378"/>
        <dbReference type="ChEBI" id="CHEBI:33019"/>
        <dbReference type="ChEBI" id="CHEBI:37565"/>
        <dbReference type="ChEBI" id="CHEBI:58502"/>
        <dbReference type="ChEBI" id="CHEBI:60487"/>
        <dbReference type="EC" id="2.7.7.62"/>
    </reaction>
</comment>
<dbReference type="InterPro" id="IPR003200">
    <property type="entry name" value="Nict_dMeBzImd_PRibTrfase"/>
</dbReference>
<evidence type="ECO:0000313" key="20">
    <source>
        <dbReference type="Proteomes" id="UP001501570"/>
    </source>
</evidence>
<evidence type="ECO:0000256" key="10">
    <source>
        <dbReference type="ARBA" id="ARBA00022573"/>
    </source>
</evidence>
<gene>
    <name evidence="19" type="ORF">GCM10023322_24890</name>
</gene>
<dbReference type="Gene3D" id="3.40.50.10210">
    <property type="match status" value="1"/>
</dbReference>
<keyword evidence="11" id="KW-0808">Transferase</keyword>
<dbReference type="InterPro" id="IPR027417">
    <property type="entry name" value="P-loop_NTPase"/>
</dbReference>
<comment type="function">
    <text evidence="4">Catalyzes ATP-dependent phosphorylation of adenosylcobinamide and addition of GMP to adenosylcobinamide phosphate.</text>
</comment>
<dbReference type="EC" id="2.7.7.62" evidence="9"/>
<evidence type="ECO:0000256" key="8">
    <source>
        <dbReference type="ARBA" id="ARBA00012016"/>
    </source>
</evidence>
<evidence type="ECO:0000256" key="9">
    <source>
        <dbReference type="ARBA" id="ARBA00012523"/>
    </source>
</evidence>
<evidence type="ECO:0000256" key="3">
    <source>
        <dbReference type="ARBA" id="ARBA00001522"/>
    </source>
</evidence>
<dbReference type="Pfam" id="PF02277">
    <property type="entry name" value="DBI_PRT"/>
    <property type="match status" value="1"/>
</dbReference>
<dbReference type="Proteomes" id="UP001501570">
    <property type="component" value="Unassembled WGS sequence"/>
</dbReference>
<evidence type="ECO:0000256" key="16">
    <source>
        <dbReference type="ARBA" id="ARBA00029570"/>
    </source>
</evidence>
<dbReference type="PANTHER" id="PTHR34848:SF1">
    <property type="entry name" value="BIFUNCTIONAL ADENOSYLCOBALAMIN BIOSYNTHESIS PROTEIN COBU"/>
    <property type="match status" value="1"/>
</dbReference>
<evidence type="ECO:0000256" key="5">
    <source>
        <dbReference type="ARBA" id="ARBA00004692"/>
    </source>
</evidence>
<feature type="compositionally biased region" description="Low complexity" evidence="18">
    <location>
        <begin position="251"/>
        <end position="273"/>
    </location>
</feature>
<protein>
    <recommendedName>
        <fullName evidence="16">Adenosylcobinamide kinase</fullName>
        <ecNumber evidence="8">2.7.1.156</ecNumber>
        <ecNumber evidence="9">2.7.7.62</ecNumber>
    </recommendedName>
    <alternativeName>
        <fullName evidence="17">Adenosylcobinamide-phosphate guanylyltransferase</fullName>
    </alternativeName>
</protein>
<keyword evidence="13" id="KW-0418">Kinase</keyword>
<evidence type="ECO:0000256" key="17">
    <source>
        <dbReference type="ARBA" id="ARBA00030571"/>
    </source>
</evidence>
<evidence type="ECO:0000256" key="13">
    <source>
        <dbReference type="ARBA" id="ARBA00022777"/>
    </source>
</evidence>
<keyword evidence="15" id="KW-0342">GTP-binding</keyword>